<dbReference type="AlphaFoldDB" id="A0A1B7KYJ0"/>
<protein>
    <submittedName>
        <fullName evidence="1">Uncharacterized protein</fullName>
    </submittedName>
</protein>
<reference evidence="2" key="1">
    <citation type="submission" date="2016-05" db="EMBL/GenBank/DDBJ databases">
        <authorList>
            <person name="Behera P."/>
            <person name="Vaishampayan P."/>
            <person name="Singh N."/>
            <person name="Raina V."/>
            <person name="Suar M."/>
            <person name="Pattnaik A."/>
            <person name="Rastogi G."/>
        </authorList>
    </citation>
    <scope>NUCLEOTIDE SEQUENCE [LARGE SCALE GENOMIC DNA]</scope>
    <source>
        <strain evidence="2">MP23</strain>
    </source>
</reference>
<evidence type="ECO:0000313" key="1">
    <source>
        <dbReference type="EMBL" id="OAT75096.1"/>
    </source>
</evidence>
<sequence length="61" mass="6719">MLTLCESLLRFTGGGAKEPAGKLIIPEVLIGDVSRFLAEHKYYTSLRGCAGFFLFFFSVVT</sequence>
<comment type="caution">
    <text evidence="1">The sequence shown here is derived from an EMBL/GenBank/DDBJ whole genome shotgun (WGS) entry which is preliminary data.</text>
</comment>
<name>A0A1B7KYJ0_9ENTR</name>
<dbReference type="Proteomes" id="UP000078225">
    <property type="component" value="Unassembled WGS sequence"/>
</dbReference>
<organism evidence="1 2">
    <name type="scientific">Mangrovibacter phragmitis</name>
    <dbReference type="NCBI Taxonomy" id="1691903"/>
    <lineage>
        <taxon>Bacteria</taxon>
        <taxon>Pseudomonadati</taxon>
        <taxon>Pseudomonadota</taxon>
        <taxon>Gammaproteobacteria</taxon>
        <taxon>Enterobacterales</taxon>
        <taxon>Enterobacteriaceae</taxon>
        <taxon>Mangrovibacter</taxon>
    </lineage>
</organism>
<dbReference type="STRING" id="1691903.A9B99_16375"/>
<gene>
    <name evidence="1" type="ORF">A9B99_16375</name>
</gene>
<proteinExistence type="predicted"/>
<dbReference type="EMBL" id="LYRP01000049">
    <property type="protein sequence ID" value="OAT75096.1"/>
    <property type="molecule type" value="Genomic_DNA"/>
</dbReference>
<keyword evidence="2" id="KW-1185">Reference proteome</keyword>
<evidence type="ECO:0000313" key="2">
    <source>
        <dbReference type="Proteomes" id="UP000078225"/>
    </source>
</evidence>
<accession>A0A1B7KYJ0</accession>